<gene>
    <name evidence="1" type="ORF">GPECTOR_61g866</name>
</gene>
<protein>
    <submittedName>
        <fullName evidence="1">Uncharacterized protein</fullName>
    </submittedName>
</protein>
<comment type="caution">
    <text evidence="1">The sequence shown here is derived from an EMBL/GenBank/DDBJ whole genome shotgun (WGS) entry which is preliminary data.</text>
</comment>
<sequence>MGLKSNAISSARCVPQGLHRKAFTEEAVADCDDEADDDDDDGAVGRSELLAQMAVFENRIDANKGGRDPMRTG</sequence>
<reference evidence="2" key="1">
    <citation type="journal article" date="2016" name="Nat. Commun.">
        <title>The Gonium pectorale genome demonstrates co-option of cell cycle regulation during the evolution of multicellularity.</title>
        <authorList>
            <person name="Hanschen E.R."/>
            <person name="Marriage T.N."/>
            <person name="Ferris P.J."/>
            <person name="Hamaji T."/>
            <person name="Toyoda A."/>
            <person name="Fujiyama A."/>
            <person name="Neme R."/>
            <person name="Noguchi H."/>
            <person name="Minakuchi Y."/>
            <person name="Suzuki M."/>
            <person name="Kawai-Toyooka H."/>
            <person name="Smith D.R."/>
            <person name="Sparks H."/>
            <person name="Anderson J."/>
            <person name="Bakaric R."/>
            <person name="Luria V."/>
            <person name="Karger A."/>
            <person name="Kirschner M.W."/>
            <person name="Durand P.M."/>
            <person name="Michod R.E."/>
            <person name="Nozaki H."/>
            <person name="Olson B.J."/>
        </authorList>
    </citation>
    <scope>NUCLEOTIDE SEQUENCE [LARGE SCALE GENOMIC DNA]</scope>
    <source>
        <strain evidence="2">NIES-2863</strain>
    </source>
</reference>
<keyword evidence="2" id="KW-1185">Reference proteome</keyword>
<dbReference type="InterPro" id="IPR018247">
    <property type="entry name" value="EF_Hand_1_Ca_BS"/>
</dbReference>
<name>A0A150G549_GONPE</name>
<evidence type="ECO:0000313" key="1">
    <source>
        <dbReference type="EMBL" id="KXZ44913.1"/>
    </source>
</evidence>
<dbReference type="PROSITE" id="PS00018">
    <property type="entry name" value="EF_HAND_1"/>
    <property type="match status" value="1"/>
</dbReference>
<dbReference type="AlphaFoldDB" id="A0A150G549"/>
<organism evidence="1 2">
    <name type="scientific">Gonium pectorale</name>
    <name type="common">Green alga</name>
    <dbReference type="NCBI Taxonomy" id="33097"/>
    <lineage>
        <taxon>Eukaryota</taxon>
        <taxon>Viridiplantae</taxon>
        <taxon>Chlorophyta</taxon>
        <taxon>core chlorophytes</taxon>
        <taxon>Chlorophyceae</taxon>
        <taxon>CS clade</taxon>
        <taxon>Chlamydomonadales</taxon>
        <taxon>Volvocaceae</taxon>
        <taxon>Gonium</taxon>
    </lineage>
</organism>
<proteinExistence type="predicted"/>
<accession>A0A150G549</accession>
<evidence type="ECO:0000313" key="2">
    <source>
        <dbReference type="Proteomes" id="UP000075714"/>
    </source>
</evidence>
<dbReference type="EMBL" id="LSYV01000062">
    <property type="protein sequence ID" value="KXZ44913.1"/>
    <property type="molecule type" value="Genomic_DNA"/>
</dbReference>
<dbReference type="Proteomes" id="UP000075714">
    <property type="component" value="Unassembled WGS sequence"/>
</dbReference>